<dbReference type="EMBL" id="KI687637">
    <property type="protein sequence ID" value="ETK80798.1"/>
    <property type="molecule type" value="Genomic_DNA"/>
</dbReference>
<dbReference type="Proteomes" id="UP000053236">
    <property type="component" value="Unassembled WGS sequence"/>
</dbReference>
<gene>
    <name evidence="1" type="ORF">L915_13624</name>
</gene>
<organism evidence="1">
    <name type="scientific">Phytophthora nicotianae</name>
    <name type="common">Potato buckeye rot agent</name>
    <name type="synonym">Phytophthora parasitica</name>
    <dbReference type="NCBI Taxonomy" id="4792"/>
    <lineage>
        <taxon>Eukaryota</taxon>
        <taxon>Sar</taxon>
        <taxon>Stramenopiles</taxon>
        <taxon>Oomycota</taxon>
        <taxon>Peronosporomycetes</taxon>
        <taxon>Peronosporales</taxon>
        <taxon>Peronosporaceae</taxon>
        <taxon>Phytophthora</taxon>
    </lineage>
</organism>
<reference evidence="1" key="1">
    <citation type="submission" date="2013-11" db="EMBL/GenBank/DDBJ databases">
        <title>The Genome Sequence of Phytophthora parasitica CJ02B3.</title>
        <authorList>
            <consortium name="The Broad Institute Genomics Platform"/>
            <person name="Russ C."/>
            <person name="Tyler B."/>
            <person name="Panabieres F."/>
            <person name="Shan W."/>
            <person name="Tripathy S."/>
            <person name="Grunwald N."/>
            <person name="Machado M."/>
            <person name="Johnson C.S."/>
            <person name="Arredondo F."/>
            <person name="Hong C."/>
            <person name="Coffey M."/>
            <person name="Young S.K."/>
            <person name="Zeng Q."/>
            <person name="Gargeya S."/>
            <person name="Fitzgerald M."/>
            <person name="Abouelleil A."/>
            <person name="Alvarado L."/>
            <person name="Chapman S.B."/>
            <person name="Gainer-Dewar J."/>
            <person name="Goldberg J."/>
            <person name="Griggs A."/>
            <person name="Gujja S."/>
            <person name="Hansen M."/>
            <person name="Howarth C."/>
            <person name="Imamovic A."/>
            <person name="Ireland A."/>
            <person name="Larimer J."/>
            <person name="McCowan C."/>
            <person name="Murphy C."/>
            <person name="Pearson M."/>
            <person name="Poon T.W."/>
            <person name="Priest M."/>
            <person name="Roberts A."/>
            <person name="Saif S."/>
            <person name="Shea T."/>
            <person name="Sykes S."/>
            <person name="Wortman J."/>
            <person name="Nusbaum C."/>
            <person name="Birren B."/>
        </authorList>
    </citation>
    <scope>NUCLEOTIDE SEQUENCE [LARGE SCALE GENOMIC DNA]</scope>
    <source>
        <strain evidence="1">CJ02B3</strain>
    </source>
</reference>
<dbReference type="AlphaFoldDB" id="W2GCI6"/>
<accession>W2GCI6</accession>
<sequence length="56" mass="6379">AKPYFVLDQLKTTTYQDDGGEKLTAFRCFPCVWSSSGRNKYELLDSLFNPTVWGSP</sequence>
<feature type="non-terminal residue" evidence="1">
    <location>
        <position position="1"/>
    </location>
</feature>
<name>W2GCI6_PHYNI</name>
<proteinExistence type="predicted"/>
<evidence type="ECO:0000313" key="1">
    <source>
        <dbReference type="EMBL" id="ETK80798.1"/>
    </source>
</evidence>
<protein>
    <submittedName>
        <fullName evidence="1">Uncharacterized protein</fullName>
    </submittedName>
</protein>